<reference evidence="2 3" key="2">
    <citation type="submission" date="2019-02" db="EMBL/GenBank/DDBJ databases">
        <title>'Lichenibacterium ramalinii' gen. nov. sp. nov., 'Lichenibacterium minor' gen. nov. sp. nov.</title>
        <authorList>
            <person name="Pankratov T."/>
        </authorList>
    </citation>
    <scope>NUCLEOTIDE SEQUENCE [LARGE SCALE GENOMIC DNA]</scope>
    <source>
        <strain evidence="2 3">RmlP026</strain>
    </source>
</reference>
<name>A0A4Q2U404_9HYPH</name>
<comment type="caution">
    <text evidence="2">The sequence shown here is derived from an EMBL/GenBank/DDBJ whole genome shotgun (WGS) entry which is preliminary data.</text>
</comment>
<reference evidence="2 3" key="1">
    <citation type="submission" date="2018-12" db="EMBL/GenBank/DDBJ databases">
        <authorList>
            <person name="Grouzdev D.S."/>
            <person name="Krutkina M.S."/>
        </authorList>
    </citation>
    <scope>NUCLEOTIDE SEQUENCE [LARGE SCALE GENOMIC DNA]</scope>
    <source>
        <strain evidence="2 3">RmlP026</strain>
    </source>
</reference>
<dbReference type="Proteomes" id="UP000290759">
    <property type="component" value="Unassembled WGS sequence"/>
</dbReference>
<feature type="region of interest" description="Disordered" evidence="1">
    <location>
        <begin position="1"/>
        <end position="65"/>
    </location>
</feature>
<evidence type="ECO:0000313" key="2">
    <source>
        <dbReference type="EMBL" id="RYC29627.1"/>
    </source>
</evidence>
<dbReference type="RefSeq" id="WP_129229238.1">
    <property type="nucleotide sequence ID" value="NZ_QYBB01000045.1"/>
</dbReference>
<evidence type="ECO:0000313" key="3">
    <source>
        <dbReference type="Proteomes" id="UP000290759"/>
    </source>
</evidence>
<protein>
    <submittedName>
        <fullName evidence="2">Uncharacterized protein</fullName>
    </submittedName>
</protein>
<evidence type="ECO:0000256" key="1">
    <source>
        <dbReference type="SAM" id="MobiDB-lite"/>
    </source>
</evidence>
<feature type="compositionally biased region" description="Pro residues" evidence="1">
    <location>
        <begin position="1"/>
        <end position="33"/>
    </location>
</feature>
<organism evidence="2 3">
    <name type="scientific">Lichenibacterium minor</name>
    <dbReference type="NCBI Taxonomy" id="2316528"/>
    <lineage>
        <taxon>Bacteria</taxon>
        <taxon>Pseudomonadati</taxon>
        <taxon>Pseudomonadota</taxon>
        <taxon>Alphaproteobacteria</taxon>
        <taxon>Hyphomicrobiales</taxon>
        <taxon>Lichenihabitantaceae</taxon>
        <taxon>Lichenibacterium</taxon>
    </lineage>
</organism>
<keyword evidence="3" id="KW-1185">Reference proteome</keyword>
<dbReference type="AlphaFoldDB" id="A0A4Q2U404"/>
<dbReference type="EMBL" id="QYBB01000045">
    <property type="protein sequence ID" value="RYC29627.1"/>
    <property type="molecule type" value="Genomic_DNA"/>
</dbReference>
<accession>A0A4Q2U404</accession>
<gene>
    <name evidence="2" type="ORF">D3273_23010</name>
</gene>
<proteinExistence type="predicted"/>
<sequence>MSMPGPTPTGPVPAEPFPMPGTTPNPPEVPDVPTPVENPVNQSDMIDPGVRMPGVPGLTGGPMVA</sequence>